<dbReference type="EMBL" id="BJHW01000002">
    <property type="protein sequence ID" value="GDY58370.1"/>
    <property type="molecule type" value="Genomic_DNA"/>
</dbReference>
<protein>
    <submittedName>
        <fullName evidence="2">Uncharacterized protein</fullName>
    </submittedName>
</protein>
<name>A0A4D4LGV9_STRVO</name>
<organism evidence="2 3">
    <name type="scientific">Streptomyces violaceusniger</name>
    <dbReference type="NCBI Taxonomy" id="68280"/>
    <lineage>
        <taxon>Bacteria</taxon>
        <taxon>Bacillati</taxon>
        <taxon>Actinomycetota</taxon>
        <taxon>Actinomycetes</taxon>
        <taxon>Kitasatosporales</taxon>
        <taxon>Streptomycetaceae</taxon>
        <taxon>Streptomyces</taxon>
        <taxon>Streptomyces violaceusniger group</taxon>
    </lineage>
</organism>
<proteinExistence type="predicted"/>
<keyword evidence="3" id="KW-1185">Reference proteome</keyword>
<dbReference type="Proteomes" id="UP000301309">
    <property type="component" value="Unassembled WGS sequence"/>
</dbReference>
<feature type="region of interest" description="Disordered" evidence="1">
    <location>
        <begin position="1"/>
        <end position="20"/>
    </location>
</feature>
<evidence type="ECO:0000313" key="3">
    <source>
        <dbReference type="Proteomes" id="UP000301309"/>
    </source>
</evidence>
<comment type="caution">
    <text evidence="2">The sequence shown here is derived from an EMBL/GenBank/DDBJ whole genome shotgun (WGS) entry which is preliminary data.</text>
</comment>
<gene>
    <name evidence="2" type="ORF">SVIO_089930</name>
</gene>
<feature type="compositionally biased region" description="Basic and acidic residues" evidence="1">
    <location>
        <begin position="1"/>
        <end position="16"/>
    </location>
</feature>
<dbReference type="AlphaFoldDB" id="A0A4D4LGV9"/>
<feature type="region of interest" description="Disordered" evidence="1">
    <location>
        <begin position="90"/>
        <end position="125"/>
    </location>
</feature>
<sequence length="125" mass="12577">MRHLDRPAGGRGEVHIDPGPAARVGPVLGAVGQLGVAAAGPGVGERTEPEADVGEEWAGAVRVSVEDQAQRVGDGPAFGAARLPVVGVGAEPGREVGDPALQRDLGARAPSDVRPLSSPDDRAIV</sequence>
<reference evidence="2 3" key="1">
    <citation type="journal article" date="2020" name="Int. J. Syst. Evol. Microbiol.">
        <title>Reclassification of Streptomyces castelarensis and Streptomyces sporoclivatus as later heterotypic synonyms of Streptomyces antimycoticus.</title>
        <authorList>
            <person name="Komaki H."/>
            <person name="Tamura T."/>
        </authorList>
    </citation>
    <scope>NUCLEOTIDE SEQUENCE [LARGE SCALE GENOMIC DNA]</scope>
    <source>
        <strain evidence="2 3">NBRC 13459</strain>
    </source>
</reference>
<evidence type="ECO:0000313" key="2">
    <source>
        <dbReference type="EMBL" id="GDY58370.1"/>
    </source>
</evidence>
<accession>A0A4D4LGV9</accession>
<evidence type="ECO:0000256" key="1">
    <source>
        <dbReference type="SAM" id="MobiDB-lite"/>
    </source>
</evidence>